<dbReference type="InterPro" id="IPR012923">
    <property type="entry name" value="Csm3"/>
</dbReference>
<evidence type="ECO:0000256" key="6">
    <source>
        <dbReference type="RuleBase" id="RU366049"/>
    </source>
</evidence>
<keyword evidence="11" id="KW-1185">Reference proteome</keyword>
<dbReference type="GO" id="GO:0043111">
    <property type="term" value="P:replication fork arrest"/>
    <property type="evidence" value="ECO:0007669"/>
    <property type="project" value="TreeGrafter"/>
</dbReference>
<reference evidence="10 11" key="1">
    <citation type="journal article" date="2017" name="Mol. Plant">
        <title>The Genome of Medicinal Plant Macleaya cordata Provides New Insights into Benzylisoquinoline Alkaloids Metabolism.</title>
        <authorList>
            <person name="Liu X."/>
            <person name="Liu Y."/>
            <person name="Huang P."/>
            <person name="Ma Y."/>
            <person name="Qing Z."/>
            <person name="Tang Q."/>
            <person name="Cao H."/>
            <person name="Cheng P."/>
            <person name="Zheng Y."/>
            <person name="Yuan Z."/>
            <person name="Zhou Y."/>
            <person name="Liu J."/>
            <person name="Tang Z."/>
            <person name="Zhuo Y."/>
            <person name="Zhang Y."/>
            <person name="Yu L."/>
            <person name="Huang J."/>
            <person name="Yang P."/>
            <person name="Peng Q."/>
            <person name="Zhang J."/>
            <person name="Jiang W."/>
            <person name="Zhang Z."/>
            <person name="Lin K."/>
            <person name="Ro D.K."/>
            <person name="Chen X."/>
            <person name="Xiong X."/>
            <person name="Shang Y."/>
            <person name="Huang S."/>
            <person name="Zeng J."/>
        </authorList>
    </citation>
    <scope>NUCLEOTIDE SEQUENCE [LARGE SCALE GENOMIC DNA]</scope>
    <source>
        <strain evidence="11">cv. BLH2017</strain>
        <tissue evidence="10">Root</tissue>
    </source>
</reference>
<dbReference type="AlphaFoldDB" id="A0A200PSJ3"/>
<evidence type="ECO:0000256" key="7">
    <source>
        <dbReference type="SAM" id="MobiDB-lite"/>
    </source>
</evidence>
<keyword evidence="4 6" id="KW-0539">Nucleus</keyword>
<name>A0A200PSJ3_MACCD</name>
<dbReference type="EMBL" id="MVGT01004176">
    <property type="protein sequence ID" value="OVA01162.1"/>
    <property type="molecule type" value="Genomic_DNA"/>
</dbReference>
<dbReference type="OrthoDB" id="437078at2759"/>
<gene>
    <name evidence="10" type="ORF">BVC80_1809g30</name>
</gene>
<keyword evidence="8" id="KW-0732">Signal</keyword>
<keyword evidence="3 6" id="KW-0227">DNA damage</keyword>
<accession>A0A200PSJ3</accession>
<dbReference type="Proteomes" id="UP000195402">
    <property type="component" value="Unassembled WGS sequence"/>
</dbReference>
<dbReference type="GO" id="GO:0000076">
    <property type="term" value="P:DNA replication checkpoint signaling"/>
    <property type="evidence" value="ECO:0007669"/>
    <property type="project" value="UniProtKB-UniRule"/>
</dbReference>
<feature type="region of interest" description="Disordered" evidence="7">
    <location>
        <begin position="194"/>
        <end position="239"/>
    </location>
</feature>
<evidence type="ECO:0000259" key="9">
    <source>
        <dbReference type="Pfam" id="PF07962"/>
    </source>
</evidence>
<feature type="region of interest" description="Disordered" evidence="7">
    <location>
        <begin position="24"/>
        <end position="47"/>
    </location>
</feature>
<evidence type="ECO:0000256" key="3">
    <source>
        <dbReference type="ARBA" id="ARBA00022763"/>
    </source>
</evidence>
<evidence type="ECO:0000256" key="1">
    <source>
        <dbReference type="ARBA" id="ARBA00004123"/>
    </source>
</evidence>
<comment type="function">
    <text evidence="6">Plays an important role in the control of DNA replication and the maintenance of replication fork stability.</text>
</comment>
<evidence type="ECO:0000313" key="11">
    <source>
        <dbReference type="Proteomes" id="UP000195402"/>
    </source>
</evidence>
<dbReference type="PANTHER" id="PTHR13220">
    <property type="entry name" value="TIMELESS INTERACTING-RELATED"/>
    <property type="match status" value="1"/>
</dbReference>
<comment type="subcellular location">
    <subcellularLocation>
        <location evidence="1 6">Nucleus</location>
    </subcellularLocation>
</comment>
<sequence>MELSGFSLAFLELVFLYSHSASGGGGGFQKPFVEKTTEKPKKAPRTRPKLTPELLLSDNGLGYVLRHFPRSFKFRGRGHEVSDLGNLIGLYTQWHSRLLPYYSFDQFVQKVERVGATRRVRTCIRDLRERVANGGDPSKLHEPPVEHNEPNFEPEEANNLEAGPPSHDMGDPVLESHDNVDMQEEMLDEVYKEATAEPCESSQRPMPAEPQVLSESISSMSKSPNPVSDNGAGSSSIVQITDEQKARMEANRLKALERAAARASSSQAA</sequence>
<dbReference type="GO" id="GO:0031298">
    <property type="term" value="C:replication fork protection complex"/>
    <property type="evidence" value="ECO:0007669"/>
    <property type="project" value="TreeGrafter"/>
</dbReference>
<protein>
    <submittedName>
        <fullName evidence="10">Replication fork protection component Swi3</fullName>
    </submittedName>
</protein>
<evidence type="ECO:0000256" key="5">
    <source>
        <dbReference type="ARBA" id="ARBA00023306"/>
    </source>
</evidence>
<evidence type="ECO:0000256" key="2">
    <source>
        <dbReference type="ARBA" id="ARBA00006075"/>
    </source>
</evidence>
<proteinExistence type="inferred from homology"/>
<dbReference type="PANTHER" id="PTHR13220:SF11">
    <property type="entry name" value="TIMELESS-INTERACTING PROTEIN"/>
    <property type="match status" value="1"/>
</dbReference>
<dbReference type="GO" id="GO:0031297">
    <property type="term" value="P:replication fork processing"/>
    <property type="evidence" value="ECO:0007669"/>
    <property type="project" value="UniProtKB-UniRule"/>
</dbReference>
<dbReference type="InterPro" id="IPR040038">
    <property type="entry name" value="TIPIN/Csm3/Swi3"/>
</dbReference>
<comment type="similarity">
    <text evidence="2 6">Belongs to the CSM3 family.</text>
</comment>
<evidence type="ECO:0000256" key="8">
    <source>
        <dbReference type="SAM" id="SignalP"/>
    </source>
</evidence>
<dbReference type="FunCoup" id="A0A200PSJ3">
    <property type="interactions" value="1536"/>
</dbReference>
<dbReference type="GO" id="GO:0003677">
    <property type="term" value="F:DNA binding"/>
    <property type="evidence" value="ECO:0007669"/>
    <property type="project" value="TreeGrafter"/>
</dbReference>
<dbReference type="OMA" id="ELYREWH"/>
<feature type="signal peptide" evidence="8">
    <location>
        <begin position="1"/>
        <end position="23"/>
    </location>
</feature>
<dbReference type="GO" id="GO:0006974">
    <property type="term" value="P:DNA damage response"/>
    <property type="evidence" value="ECO:0007669"/>
    <property type="project" value="UniProtKB-KW"/>
</dbReference>
<evidence type="ECO:0000256" key="4">
    <source>
        <dbReference type="ARBA" id="ARBA00023242"/>
    </source>
</evidence>
<feature type="compositionally biased region" description="Basic and acidic residues" evidence="7">
    <location>
        <begin position="138"/>
        <end position="150"/>
    </location>
</feature>
<feature type="region of interest" description="Disordered" evidence="7">
    <location>
        <begin position="132"/>
        <end position="165"/>
    </location>
</feature>
<comment type="caution">
    <text evidence="10">The sequence shown here is derived from an EMBL/GenBank/DDBJ whole genome shotgun (WGS) entry which is preliminary data.</text>
</comment>
<keyword evidence="5 6" id="KW-0131">Cell cycle</keyword>
<feature type="compositionally biased region" description="Basic and acidic residues" evidence="7">
    <location>
        <begin position="32"/>
        <end position="41"/>
    </location>
</feature>
<dbReference type="InParanoid" id="A0A200PSJ3"/>
<organism evidence="10 11">
    <name type="scientific">Macleaya cordata</name>
    <name type="common">Five-seeded plume-poppy</name>
    <name type="synonym">Bocconia cordata</name>
    <dbReference type="NCBI Taxonomy" id="56857"/>
    <lineage>
        <taxon>Eukaryota</taxon>
        <taxon>Viridiplantae</taxon>
        <taxon>Streptophyta</taxon>
        <taxon>Embryophyta</taxon>
        <taxon>Tracheophyta</taxon>
        <taxon>Spermatophyta</taxon>
        <taxon>Magnoliopsida</taxon>
        <taxon>Ranunculales</taxon>
        <taxon>Papaveraceae</taxon>
        <taxon>Papaveroideae</taxon>
        <taxon>Macleaya</taxon>
    </lineage>
</organism>
<evidence type="ECO:0000313" key="10">
    <source>
        <dbReference type="EMBL" id="OVA01162.1"/>
    </source>
</evidence>
<dbReference type="STRING" id="56857.A0A200PSJ3"/>
<dbReference type="Pfam" id="PF07962">
    <property type="entry name" value="Swi3"/>
    <property type="match status" value="1"/>
</dbReference>
<feature type="compositionally biased region" description="Polar residues" evidence="7">
    <location>
        <begin position="213"/>
        <end position="239"/>
    </location>
</feature>
<feature type="domain" description="Chromosome segregation in meiosis protein 3" evidence="9">
    <location>
        <begin position="49"/>
        <end position="130"/>
    </location>
</feature>
<feature type="chain" id="PRO_5012419575" evidence="8">
    <location>
        <begin position="24"/>
        <end position="269"/>
    </location>
</feature>